<dbReference type="SUPFAM" id="SSF48452">
    <property type="entry name" value="TPR-like"/>
    <property type="match status" value="2"/>
</dbReference>
<dbReference type="RefSeq" id="WP_255844781.1">
    <property type="nucleotide sequence ID" value="NZ_CP094358.1"/>
</dbReference>
<comment type="catalytic activity">
    <reaction evidence="1">
        <text>ATP + protein L-histidine = ADP + protein N-phospho-L-histidine.</text>
        <dbReference type="EC" id="2.7.13.3"/>
    </reaction>
</comment>
<dbReference type="AlphaFoldDB" id="A0A9E6ZQ42"/>
<dbReference type="GO" id="GO:0016020">
    <property type="term" value="C:membrane"/>
    <property type="evidence" value="ECO:0007669"/>
    <property type="project" value="InterPro"/>
</dbReference>
<evidence type="ECO:0000256" key="4">
    <source>
        <dbReference type="ARBA" id="ARBA00022679"/>
    </source>
</evidence>
<organism evidence="12 13">
    <name type="scientific">Abyssalbus ytuae</name>
    <dbReference type="NCBI Taxonomy" id="2926907"/>
    <lineage>
        <taxon>Bacteria</taxon>
        <taxon>Pseudomonadati</taxon>
        <taxon>Bacteroidota</taxon>
        <taxon>Flavobacteriia</taxon>
        <taxon>Flavobacteriales</taxon>
        <taxon>Flavobacteriaceae</taxon>
        <taxon>Abyssalbus</taxon>
    </lineage>
</organism>
<keyword evidence="4" id="KW-0808">Transferase</keyword>
<keyword evidence="7" id="KW-0067">ATP-binding</keyword>
<keyword evidence="8" id="KW-0902">Two-component regulatory system</keyword>
<dbReference type="GO" id="GO:0046983">
    <property type="term" value="F:protein dimerization activity"/>
    <property type="evidence" value="ECO:0007669"/>
    <property type="project" value="InterPro"/>
</dbReference>
<dbReference type="Gene3D" id="3.30.565.10">
    <property type="entry name" value="Histidine kinase-like ATPase, C-terminal domain"/>
    <property type="match status" value="1"/>
</dbReference>
<keyword evidence="10" id="KW-0472">Membrane</keyword>
<evidence type="ECO:0000256" key="6">
    <source>
        <dbReference type="ARBA" id="ARBA00022777"/>
    </source>
</evidence>
<dbReference type="PROSITE" id="PS50109">
    <property type="entry name" value="HIS_KIN"/>
    <property type="match status" value="1"/>
</dbReference>
<evidence type="ECO:0000313" key="13">
    <source>
        <dbReference type="Proteomes" id="UP000831290"/>
    </source>
</evidence>
<dbReference type="SMART" id="SM00028">
    <property type="entry name" value="TPR"/>
    <property type="match status" value="5"/>
</dbReference>
<keyword evidence="6 12" id="KW-0418">Kinase</keyword>
<dbReference type="InterPro" id="IPR036890">
    <property type="entry name" value="HATPase_C_sf"/>
</dbReference>
<evidence type="ECO:0000256" key="10">
    <source>
        <dbReference type="SAM" id="Phobius"/>
    </source>
</evidence>
<dbReference type="GO" id="GO:0005524">
    <property type="term" value="F:ATP binding"/>
    <property type="evidence" value="ECO:0007669"/>
    <property type="project" value="UniProtKB-KW"/>
</dbReference>
<dbReference type="Pfam" id="PF02518">
    <property type="entry name" value="HATPase_c"/>
    <property type="match status" value="1"/>
</dbReference>
<sequence>MQTLYKYWIVVFFHFFLLHGYTQHEEEIIDSLNYTYNNISKIGEKRFLAIVDPLLSNPKISVRLKLNAYYFKGQYHNFKGVIDSAIHYAKKIITLTDQKDDELSIGMMNRAYYLLGTANSNKGLNEKGKYWYLKGIEMAERFKEKESDSWLYYFNLHGLAKIYVVLGEFDKALKLFHECTKANLTKELVYGSYINMSNIYSVKKEFNTANIYLAKAQKLCEEESNHKCVAICLLNIGENLHSQGNYDEALKYYDESVKISATYGFKDLKLYNSVQIGSIFKSREQWNDAYLIYTTALTDAIDLNLMEQQMYIYELLADMSLKKNDYKNAFTFQSERYKILDSLNNMQKNKEINELEVKFQTLQKEQEIEVLKITNKNRELQLKNKNEAISNLLLKQKYDSINKANQILSLQGASEKRRIELELLRKDRLLKQNELASEKNTKRLMLVAFLIILIPVIALLFVYYQKLLTQNQLNKKQEEINNEKIYSLVKEQELKLIKASVEGQDKERSRIAQELHDSIGGNLAAIKLQFSKIIHSSNGTLTSINQQLDDTYNQVRTISHNLMPKKFNQNSFIAVLTEYLKNIGEASDIRTNLFVFPDNHTIDKIDEKILVEIYKIIQELITNTIKHARASKIDIQFNLIGNDVNILYEDNGSGFIPEKVNYGIGFLNIQNRIKKINGSINIDSILNRGTIINLEIPVRNP</sequence>
<keyword evidence="9" id="KW-0802">TPR repeat</keyword>
<feature type="transmembrane region" description="Helical" evidence="10">
    <location>
        <begin position="444"/>
        <end position="464"/>
    </location>
</feature>
<dbReference type="InterPro" id="IPR003594">
    <property type="entry name" value="HATPase_dom"/>
</dbReference>
<evidence type="ECO:0000256" key="3">
    <source>
        <dbReference type="ARBA" id="ARBA00022553"/>
    </source>
</evidence>
<dbReference type="InterPro" id="IPR019734">
    <property type="entry name" value="TPR_rpt"/>
</dbReference>
<dbReference type="KEGG" id="fbm:MQE35_04270"/>
<dbReference type="CDD" id="cd16917">
    <property type="entry name" value="HATPase_UhpB-NarQ-NarX-like"/>
    <property type="match status" value="1"/>
</dbReference>
<evidence type="ECO:0000256" key="2">
    <source>
        <dbReference type="ARBA" id="ARBA00012438"/>
    </source>
</evidence>
<dbReference type="InterPro" id="IPR050482">
    <property type="entry name" value="Sensor_HK_TwoCompSys"/>
</dbReference>
<gene>
    <name evidence="12" type="ORF">MQE35_04270</name>
</gene>
<evidence type="ECO:0000256" key="7">
    <source>
        <dbReference type="ARBA" id="ARBA00022840"/>
    </source>
</evidence>
<dbReference type="EMBL" id="CP094358">
    <property type="protein sequence ID" value="UOB18510.1"/>
    <property type="molecule type" value="Genomic_DNA"/>
</dbReference>
<keyword evidence="3" id="KW-0597">Phosphoprotein</keyword>
<keyword evidence="5" id="KW-0547">Nucleotide-binding</keyword>
<dbReference type="Pfam" id="PF13424">
    <property type="entry name" value="TPR_12"/>
    <property type="match status" value="1"/>
</dbReference>
<dbReference type="Gene3D" id="1.20.5.1930">
    <property type="match status" value="1"/>
</dbReference>
<dbReference type="Gene3D" id="1.25.40.10">
    <property type="entry name" value="Tetratricopeptide repeat domain"/>
    <property type="match status" value="2"/>
</dbReference>
<evidence type="ECO:0000256" key="9">
    <source>
        <dbReference type="PROSITE-ProRule" id="PRU00339"/>
    </source>
</evidence>
<protein>
    <recommendedName>
        <fullName evidence="2">histidine kinase</fullName>
        <ecNumber evidence="2">2.7.13.3</ecNumber>
    </recommendedName>
</protein>
<dbReference type="InterPro" id="IPR011712">
    <property type="entry name" value="Sig_transdc_His_kin_sub3_dim/P"/>
</dbReference>
<dbReference type="PROSITE" id="PS50005">
    <property type="entry name" value="TPR"/>
    <property type="match status" value="1"/>
</dbReference>
<evidence type="ECO:0000313" key="12">
    <source>
        <dbReference type="EMBL" id="UOB18510.1"/>
    </source>
</evidence>
<dbReference type="Pfam" id="PF07730">
    <property type="entry name" value="HisKA_3"/>
    <property type="match status" value="1"/>
</dbReference>
<proteinExistence type="predicted"/>
<dbReference type="GO" id="GO:0000155">
    <property type="term" value="F:phosphorelay sensor kinase activity"/>
    <property type="evidence" value="ECO:0007669"/>
    <property type="project" value="InterPro"/>
</dbReference>
<accession>A0A9E6ZQ42</accession>
<feature type="repeat" description="TPR" evidence="9">
    <location>
        <begin position="230"/>
        <end position="263"/>
    </location>
</feature>
<dbReference type="InterPro" id="IPR005467">
    <property type="entry name" value="His_kinase_dom"/>
</dbReference>
<evidence type="ECO:0000259" key="11">
    <source>
        <dbReference type="PROSITE" id="PS50109"/>
    </source>
</evidence>
<evidence type="ECO:0000256" key="8">
    <source>
        <dbReference type="ARBA" id="ARBA00023012"/>
    </source>
</evidence>
<dbReference type="InterPro" id="IPR011990">
    <property type="entry name" value="TPR-like_helical_dom_sf"/>
</dbReference>
<dbReference type="Proteomes" id="UP000831290">
    <property type="component" value="Chromosome"/>
</dbReference>
<dbReference type="PANTHER" id="PTHR24421">
    <property type="entry name" value="NITRATE/NITRITE SENSOR PROTEIN NARX-RELATED"/>
    <property type="match status" value="1"/>
</dbReference>
<dbReference type="EC" id="2.7.13.3" evidence="2"/>
<dbReference type="PANTHER" id="PTHR24421:SF10">
    <property type="entry name" value="NITRATE_NITRITE SENSOR PROTEIN NARQ"/>
    <property type="match status" value="1"/>
</dbReference>
<keyword evidence="10" id="KW-0812">Transmembrane</keyword>
<feature type="domain" description="Histidine kinase" evidence="11">
    <location>
        <begin position="612"/>
        <end position="700"/>
    </location>
</feature>
<keyword evidence="10" id="KW-1133">Transmembrane helix</keyword>
<dbReference type="SUPFAM" id="SSF55874">
    <property type="entry name" value="ATPase domain of HSP90 chaperone/DNA topoisomerase II/histidine kinase"/>
    <property type="match status" value="1"/>
</dbReference>
<evidence type="ECO:0000256" key="5">
    <source>
        <dbReference type="ARBA" id="ARBA00022741"/>
    </source>
</evidence>
<evidence type="ECO:0000256" key="1">
    <source>
        <dbReference type="ARBA" id="ARBA00000085"/>
    </source>
</evidence>
<name>A0A9E6ZQ42_9FLAO</name>
<keyword evidence="13" id="KW-1185">Reference proteome</keyword>
<reference evidence="12" key="1">
    <citation type="submission" date="2022-03" db="EMBL/GenBank/DDBJ databases">
        <title>Description of Abyssus ytuae gen. nov., sp. nov., a novel member of the family Flavobacteriaceae isolated from the sediment of Mariana Trench.</title>
        <authorList>
            <person name="Zhang J."/>
            <person name="Xu X."/>
        </authorList>
    </citation>
    <scope>NUCLEOTIDE SEQUENCE</scope>
    <source>
        <strain evidence="12">MT3330</strain>
    </source>
</reference>